<feature type="transmembrane region" description="Helical" evidence="6">
    <location>
        <begin position="161"/>
        <end position="179"/>
    </location>
</feature>
<feature type="transmembrane region" description="Helical" evidence="6">
    <location>
        <begin position="12"/>
        <end position="31"/>
    </location>
</feature>
<feature type="transmembrane region" description="Helical" evidence="6">
    <location>
        <begin position="51"/>
        <end position="71"/>
    </location>
</feature>
<comment type="subcellular location">
    <subcellularLocation>
        <location evidence="1">Cell membrane</location>
        <topology evidence="1">Multi-pass membrane protein</topology>
    </subcellularLocation>
</comment>
<sequence length="322" mass="35580">MTNNSSPWWRKRALRWGITVLVLAAVGYFFASSLWSNWDQISQKHLDFDWLWIPATLIFALAVPLTGLLWGRMVRVLEPTARVSAAEAIAVQCASWLLKYIPGQIGSVMNKIVWAGKKGVSRSLIVISFVYENVYLQLASIVPSALILLVSLGPRIFGDNATLLLLPLLVLVPLVLILHKPTFRKIVGLAARRILKKDVPERYFLNSAQTLRFFVEFLLPRILNGVGFVLIAITVSRIGPAEWVPFAAAYVLAGAIGILAFFVPSGLGVREAIIVLVLTQYVPVEEAVIISLLARLLSTVGDAIVALIYGGVRRTIPQEYRP</sequence>
<dbReference type="RefSeq" id="WP_165139133.1">
    <property type="nucleotide sequence ID" value="NZ_CP049255.1"/>
</dbReference>
<evidence type="ECO:0000256" key="4">
    <source>
        <dbReference type="ARBA" id="ARBA00022989"/>
    </source>
</evidence>
<proteinExistence type="predicted"/>
<keyword evidence="2" id="KW-1003">Cell membrane</keyword>
<evidence type="ECO:0000256" key="5">
    <source>
        <dbReference type="ARBA" id="ARBA00023136"/>
    </source>
</evidence>
<organism evidence="7 8">
    <name type="scientific">Microbacterium endophyticum</name>
    <dbReference type="NCBI Taxonomy" id="1526412"/>
    <lineage>
        <taxon>Bacteria</taxon>
        <taxon>Bacillati</taxon>
        <taxon>Actinomycetota</taxon>
        <taxon>Actinomycetes</taxon>
        <taxon>Micrococcales</taxon>
        <taxon>Microbacteriaceae</taxon>
        <taxon>Microbacterium</taxon>
    </lineage>
</organism>
<feature type="transmembrane region" description="Helical" evidence="6">
    <location>
        <begin position="287"/>
        <end position="312"/>
    </location>
</feature>
<gene>
    <name evidence="7" type="ORF">FHX49_001910</name>
</gene>
<dbReference type="GO" id="GO:0005886">
    <property type="term" value="C:plasma membrane"/>
    <property type="evidence" value="ECO:0007669"/>
    <property type="project" value="UniProtKB-SubCell"/>
</dbReference>
<feature type="transmembrane region" description="Helical" evidence="6">
    <location>
        <begin position="213"/>
        <end position="235"/>
    </location>
</feature>
<evidence type="ECO:0000256" key="2">
    <source>
        <dbReference type="ARBA" id="ARBA00022475"/>
    </source>
</evidence>
<feature type="transmembrane region" description="Helical" evidence="6">
    <location>
        <begin position="247"/>
        <end position="267"/>
    </location>
</feature>
<protein>
    <submittedName>
        <fullName evidence="7">Uncharacterized protein</fullName>
    </submittedName>
</protein>
<name>A0A7W4V3R8_9MICO</name>
<dbReference type="EMBL" id="JACHWQ010000005">
    <property type="protein sequence ID" value="MBB2976336.1"/>
    <property type="molecule type" value="Genomic_DNA"/>
</dbReference>
<dbReference type="Proteomes" id="UP000529310">
    <property type="component" value="Unassembled WGS sequence"/>
</dbReference>
<accession>A0A7W4V3R8</accession>
<reference evidence="7 8" key="1">
    <citation type="submission" date="2020-08" db="EMBL/GenBank/DDBJ databases">
        <title>Sequencing the genomes of 1000 actinobacteria strains.</title>
        <authorList>
            <person name="Klenk H.-P."/>
        </authorList>
    </citation>
    <scope>NUCLEOTIDE SEQUENCE [LARGE SCALE GENOMIC DNA]</scope>
    <source>
        <strain evidence="7 8">DSM 27099</strain>
    </source>
</reference>
<keyword evidence="8" id="KW-1185">Reference proteome</keyword>
<dbReference type="InterPro" id="IPR022791">
    <property type="entry name" value="L-PG_synthase/AglD"/>
</dbReference>
<keyword evidence="4 6" id="KW-1133">Transmembrane helix</keyword>
<evidence type="ECO:0000256" key="3">
    <source>
        <dbReference type="ARBA" id="ARBA00022692"/>
    </source>
</evidence>
<keyword evidence="3 6" id="KW-0812">Transmembrane</keyword>
<comment type="caution">
    <text evidence="7">The sequence shown here is derived from an EMBL/GenBank/DDBJ whole genome shotgun (WGS) entry which is preliminary data.</text>
</comment>
<evidence type="ECO:0000256" key="1">
    <source>
        <dbReference type="ARBA" id="ARBA00004651"/>
    </source>
</evidence>
<evidence type="ECO:0000313" key="8">
    <source>
        <dbReference type="Proteomes" id="UP000529310"/>
    </source>
</evidence>
<keyword evidence="5 6" id="KW-0472">Membrane</keyword>
<evidence type="ECO:0000256" key="6">
    <source>
        <dbReference type="SAM" id="Phobius"/>
    </source>
</evidence>
<evidence type="ECO:0000313" key="7">
    <source>
        <dbReference type="EMBL" id="MBB2976336.1"/>
    </source>
</evidence>
<dbReference type="AlphaFoldDB" id="A0A7W4V3R8"/>
<dbReference type="Pfam" id="PF03706">
    <property type="entry name" value="LPG_synthase_TM"/>
    <property type="match status" value="1"/>
</dbReference>